<keyword evidence="4" id="KW-0442">Lipid degradation</keyword>
<dbReference type="GO" id="GO:0016042">
    <property type="term" value="P:lipid catabolic process"/>
    <property type="evidence" value="ECO:0007669"/>
    <property type="project" value="UniProtKB-KW"/>
</dbReference>
<feature type="signal peptide" evidence="8">
    <location>
        <begin position="1"/>
        <end position="18"/>
    </location>
</feature>
<protein>
    <recommendedName>
        <fullName evidence="9">AB hydrolase-1 domain-containing protein</fullName>
    </recommendedName>
</protein>
<organism evidence="10 11">
    <name type="scientific">Euphydryas editha</name>
    <name type="common">Edith's checkerspot</name>
    <dbReference type="NCBI Taxonomy" id="104508"/>
    <lineage>
        <taxon>Eukaryota</taxon>
        <taxon>Metazoa</taxon>
        <taxon>Ecdysozoa</taxon>
        <taxon>Arthropoda</taxon>
        <taxon>Hexapoda</taxon>
        <taxon>Insecta</taxon>
        <taxon>Pterygota</taxon>
        <taxon>Neoptera</taxon>
        <taxon>Endopterygota</taxon>
        <taxon>Lepidoptera</taxon>
        <taxon>Glossata</taxon>
        <taxon>Ditrysia</taxon>
        <taxon>Papilionoidea</taxon>
        <taxon>Nymphalidae</taxon>
        <taxon>Nymphalinae</taxon>
        <taxon>Euphydryas</taxon>
    </lineage>
</organism>
<dbReference type="Proteomes" id="UP001153954">
    <property type="component" value="Unassembled WGS sequence"/>
</dbReference>
<evidence type="ECO:0000256" key="5">
    <source>
        <dbReference type="ARBA" id="ARBA00023098"/>
    </source>
</evidence>
<evidence type="ECO:0000259" key="9">
    <source>
        <dbReference type="Pfam" id="PF00561"/>
    </source>
</evidence>
<proteinExistence type="inferred from homology"/>
<keyword evidence="3" id="KW-0378">Hydrolase</keyword>
<dbReference type="EMBL" id="CAKOGL010000008">
    <property type="protein sequence ID" value="CAH2089902.1"/>
    <property type="molecule type" value="Genomic_DNA"/>
</dbReference>
<evidence type="ECO:0000256" key="4">
    <source>
        <dbReference type="ARBA" id="ARBA00022963"/>
    </source>
</evidence>
<dbReference type="AlphaFoldDB" id="A0AAU9TWL8"/>
<dbReference type="FunFam" id="3.40.50.1820:FF:000057">
    <property type="entry name" value="Lipase"/>
    <property type="match status" value="1"/>
</dbReference>
<evidence type="ECO:0000256" key="2">
    <source>
        <dbReference type="ARBA" id="ARBA00022729"/>
    </source>
</evidence>
<keyword evidence="6" id="KW-0325">Glycoprotein</keyword>
<evidence type="ECO:0000256" key="8">
    <source>
        <dbReference type="SAM" id="SignalP"/>
    </source>
</evidence>
<name>A0AAU9TWL8_EUPED</name>
<sequence>MKAVYFLFCLTLAYHCTANIVRHQLQPQFDQFFIQPLGLLGTPQWPQQSESTSASTSESQESKEMMRDEGDDVSNRSVNKHWYTPLISPFIKQVEKVPYGDVIDWQGIQYAAGPKSPVKNAQDIENIFKDAYKTMEPLTEEEKRMIHAAFGPDGVAQSESVRANATQLLKKNKYGVEEHVVKTDDGYFLTLFRIQPKEHISSKVATKRPVVLLMHGILGSADDWLLLGPKASLAYMLADLGCDVWLGNTRGNKYSRRHSSKHVSNPDFWQFSVDEIATNDLPAIIDYTLQASEQKKLFYVGHSQGSTVFFALMAALPQYKEKVSMMFALSPMVYMTNVRSPFFKMISPTSSFYESLHEQLGNGEFKIGKDLMKVVGGNICQKKIGCRHVCSNLNFVVTGADVTSIEFAMLPSIVSHLPAGSSTRVIKQIGQAVASREFRKYDYGSTINNMIYDQSEPPKYDMTKVDVPVALYYSEEDWLAHPKDVERLQKELPNVVDHYMVPEKHFTHMDFQFSRNAPEVIYKRLIESVVTETVLSRTN</sequence>
<evidence type="ECO:0000256" key="7">
    <source>
        <dbReference type="SAM" id="MobiDB-lite"/>
    </source>
</evidence>
<dbReference type="SUPFAM" id="SSF53474">
    <property type="entry name" value="alpha/beta-Hydrolases"/>
    <property type="match status" value="1"/>
</dbReference>
<dbReference type="GO" id="GO:0016787">
    <property type="term" value="F:hydrolase activity"/>
    <property type="evidence" value="ECO:0007669"/>
    <property type="project" value="UniProtKB-KW"/>
</dbReference>
<feature type="compositionally biased region" description="Low complexity" evidence="7">
    <location>
        <begin position="47"/>
        <end position="59"/>
    </location>
</feature>
<feature type="region of interest" description="Disordered" evidence="7">
    <location>
        <begin position="44"/>
        <end position="76"/>
    </location>
</feature>
<feature type="domain" description="AB hydrolase-1" evidence="9">
    <location>
        <begin position="209"/>
        <end position="510"/>
    </location>
</feature>
<comment type="caution">
    <text evidence="10">The sequence shown here is derived from an EMBL/GenBank/DDBJ whole genome shotgun (WGS) entry which is preliminary data.</text>
</comment>
<evidence type="ECO:0000313" key="10">
    <source>
        <dbReference type="EMBL" id="CAH2089902.1"/>
    </source>
</evidence>
<dbReference type="InterPro" id="IPR000073">
    <property type="entry name" value="AB_hydrolase_1"/>
</dbReference>
<gene>
    <name evidence="10" type="ORF">EEDITHA_LOCUS5910</name>
</gene>
<reference evidence="10" key="1">
    <citation type="submission" date="2022-03" db="EMBL/GenBank/DDBJ databases">
        <authorList>
            <person name="Tunstrom K."/>
        </authorList>
    </citation>
    <scope>NUCLEOTIDE SEQUENCE</scope>
</reference>
<keyword evidence="11" id="KW-1185">Reference proteome</keyword>
<evidence type="ECO:0000313" key="11">
    <source>
        <dbReference type="Proteomes" id="UP001153954"/>
    </source>
</evidence>
<dbReference type="InterPro" id="IPR029058">
    <property type="entry name" value="AB_hydrolase_fold"/>
</dbReference>
<feature type="chain" id="PRO_5043796111" description="AB hydrolase-1 domain-containing protein" evidence="8">
    <location>
        <begin position="19"/>
        <end position="539"/>
    </location>
</feature>
<keyword evidence="2 8" id="KW-0732">Signal</keyword>
<dbReference type="Gene3D" id="3.40.50.1820">
    <property type="entry name" value="alpha/beta hydrolase"/>
    <property type="match status" value="1"/>
</dbReference>
<evidence type="ECO:0000256" key="1">
    <source>
        <dbReference type="ARBA" id="ARBA00010701"/>
    </source>
</evidence>
<comment type="similarity">
    <text evidence="1">Belongs to the AB hydrolase superfamily. Lipase family.</text>
</comment>
<dbReference type="Pfam" id="PF00561">
    <property type="entry name" value="Abhydrolase_1"/>
    <property type="match status" value="1"/>
</dbReference>
<dbReference type="PANTHER" id="PTHR11005">
    <property type="entry name" value="LYSOSOMAL ACID LIPASE-RELATED"/>
    <property type="match status" value="1"/>
</dbReference>
<accession>A0AAU9TWL8</accession>
<evidence type="ECO:0000256" key="3">
    <source>
        <dbReference type="ARBA" id="ARBA00022801"/>
    </source>
</evidence>
<evidence type="ECO:0000256" key="6">
    <source>
        <dbReference type="ARBA" id="ARBA00023180"/>
    </source>
</evidence>
<keyword evidence="5" id="KW-0443">Lipid metabolism</keyword>